<evidence type="ECO:0000256" key="2">
    <source>
        <dbReference type="RuleBase" id="RU366025"/>
    </source>
</evidence>
<feature type="compositionally biased region" description="Basic and acidic residues" evidence="3">
    <location>
        <begin position="216"/>
        <end position="227"/>
    </location>
</feature>
<comment type="catalytic activity">
    <reaction evidence="1 2">
        <text>Thiol-dependent hydrolysis of ester, thioester, amide, peptide and isopeptide bonds formed by the C-terminal Gly of ubiquitin (a 76-residue protein attached to proteins as an intracellular targeting signal).</text>
        <dbReference type="EC" id="3.4.19.12"/>
    </reaction>
</comment>
<feature type="compositionally biased region" description="Low complexity" evidence="3">
    <location>
        <begin position="40"/>
        <end position="53"/>
    </location>
</feature>
<protein>
    <recommendedName>
        <fullName evidence="2">Ubiquitin carboxyl-terminal hydrolase</fullName>
        <ecNumber evidence="2">3.4.19.12</ecNumber>
    </recommendedName>
</protein>
<dbReference type="Pfam" id="PF00443">
    <property type="entry name" value="UCH"/>
    <property type="match status" value="1"/>
</dbReference>
<feature type="compositionally biased region" description="Polar residues" evidence="3">
    <location>
        <begin position="228"/>
        <end position="240"/>
    </location>
</feature>
<evidence type="ECO:0000256" key="1">
    <source>
        <dbReference type="ARBA" id="ARBA00000707"/>
    </source>
</evidence>
<keyword evidence="2" id="KW-0378">Hydrolase</keyword>
<accession>A0ABN8Q853</accession>
<comment type="similarity">
    <text evidence="2">Belongs to the peptidase C19 family.</text>
</comment>
<evidence type="ECO:0000256" key="3">
    <source>
        <dbReference type="SAM" id="MobiDB-lite"/>
    </source>
</evidence>
<keyword evidence="2" id="KW-0788">Thiol protease</keyword>
<dbReference type="EMBL" id="CALNXK010000111">
    <property type="protein sequence ID" value="CAH3158543.1"/>
    <property type="molecule type" value="Genomic_DNA"/>
</dbReference>
<dbReference type="PROSITE" id="PS00972">
    <property type="entry name" value="USP_1"/>
    <property type="match status" value="1"/>
</dbReference>
<keyword evidence="2" id="KW-0645">Protease</keyword>
<keyword evidence="6" id="KW-1185">Reference proteome</keyword>
<feature type="compositionally biased region" description="Low complexity" evidence="3">
    <location>
        <begin position="8"/>
        <end position="18"/>
    </location>
</feature>
<name>A0ABN8Q853_9CNID</name>
<proteinExistence type="inferred from homology"/>
<dbReference type="PANTHER" id="PTHR21646:SF23">
    <property type="entry name" value="UBIQUITIN CARBOXYL-TERMINAL HYDROLASE USP2"/>
    <property type="match status" value="1"/>
</dbReference>
<dbReference type="InterPro" id="IPR038765">
    <property type="entry name" value="Papain-like_cys_pep_sf"/>
</dbReference>
<feature type="region of interest" description="Disordered" evidence="3">
    <location>
        <begin position="164"/>
        <end position="299"/>
    </location>
</feature>
<feature type="region of interest" description="Disordered" evidence="3">
    <location>
        <begin position="1"/>
        <end position="76"/>
    </location>
</feature>
<organism evidence="5 6">
    <name type="scientific">Porites lobata</name>
    <dbReference type="NCBI Taxonomy" id="104759"/>
    <lineage>
        <taxon>Eukaryota</taxon>
        <taxon>Metazoa</taxon>
        <taxon>Cnidaria</taxon>
        <taxon>Anthozoa</taxon>
        <taxon>Hexacorallia</taxon>
        <taxon>Scleractinia</taxon>
        <taxon>Fungiina</taxon>
        <taxon>Poritidae</taxon>
        <taxon>Porites</taxon>
    </lineage>
</organism>
<feature type="compositionally biased region" description="Low complexity" evidence="3">
    <location>
        <begin position="280"/>
        <end position="293"/>
    </location>
</feature>
<feature type="compositionally biased region" description="Polar residues" evidence="3">
    <location>
        <begin position="199"/>
        <end position="215"/>
    </location>
</feature>
<evidence type="ECO:0000313" key="5">
    <source>
        <dbReference type="EMBL" id="CAH3158543.1"/>
    </source>
</evidence>
<dbReference type="Proteomes" id="UP001159405">
    <property type="component" value="Unassembled WGS sequence"/>
</dbReference>
<feature type="domain" description="USP" evidence="4">
    <location>
        <begin position="303"/>
        <end position="649"/>
    </location>
</feature>
<dbReference type="PANTHER" id="PTHR21646">
    <property type="entry name" value="UBIQUITIN CARBOXYL-TERMINAL HYDROLASE"/>
    <property type="match status" value="1"/>
</dbReference>
<dbReference type="CDD" id="cd02674">
    <property type="entry name" value="Peptidase_C19R"/>
    <property type="match status" value="1"/>
</dbReference>
<dbReference type="PROSITE" id="PS00973">
    <property type="entry name" value="USP_2"/>
    <property type="match status" value="1"/>
</dbReference>
<dbReference type="InterPro" id="IPR001394">
    <property type="entry name" value="Peptidase_C19_UCH"/>
</dbReference>
<keyword evidence="2" id="KW-0833">Ubl conjugation pathway</keyword>
<evidence type="ECO:0000259" key="4">
    <source>
        <dbReference type="PROSITE" id="PS50235"/>
    </source>
</evidence>
<evidence type="ECO:0000313" key="6">
    <source>
        <dbReference type="Proteomes" id="UP001159405"/>
    </source>
</evidence>
<dbReference type="InterPro" id="IPR050185">
    <property type="entry name" value="Ub_carboxyl-term_hydrolase"/>
</dbReference>
<comment type="caution">
    <text evidence="5">The sequence shown here is derived from an EMBL/GenBank/DDBJ whole genome shotgun (WGS) entry which is preliminary data.</text>
</comment>
<gene>
    <name evidence="5" type="ORF">PLOB_00003226</name>
</gene>
<dbReference type="Gene3D" id="3.90.70.10">
    <property type="entry name" value="Cysteine proteinases"/>
    <property type="match status" value="1"/>
</dbReference>
<dbReference type="EC" id="3.4.19.12" evidence="2"/>
<dbReference type="PROSITE" id="PS50235">
    <property type="entry name" value="USP_3"/>
    <property type="match status" value="1"/>
</dbReference>
<dbReference type="InterPro" id="IPR028889">
    <property type="entry name" value="USP"/>
</dbReference>
<dbReference type="InterPro" id="IPR018200">
    <property type="entry name" value="USP_CS"/>
</dbReference>
<reference evidence="5 6" key="1">
    <citation type="submission" date="2022-05" db="EMBL/GenBank/DDBJ databases">
        <authorList>
            <consortium name="Genoscope - CEA"/>
            <person name="William W."/>
        </authorList>
    </citation>
    <scope>NUCLEOTIDE SEQUENCE [LARGE SCALE GENOMIC DNA]</scope>
</reference>
<sequence>MSVTMHRSGLSLASSSFSRDTGGAMKTTNLPPYSRPVAGTTRSSSSYTSMRSSKPLHSSSGRSLPNGPGPILPNRPTVDYGKVEFIASHSGTITSREGTSHVNSLLKNSSATQRKALDDSGYGSRGKDYAYADNFKYGSLAGRKSKSFSQLYSRDESIDSSPYYRTRTESVSNRGVSVKMGSHHTSQRSTERDYMSSKPYANTNTRQSLYQSTTHSDFRDRKAEDSSTRTSLTKPANSRTLDGDLPTGYGNKNNVNITDVEKSRKATITASPADLKCSRRSSLSSSNNSSPSPTGIGNSDGLVGLRNLGNTCFMNSILQCLSHTRLLTGQLLKVVYLTLYTMVNDVNVKLHVTFGELIKSMWKPGNSDAVSPHTFKTQIQRFAPRFVGYNQQDAQEFLRFLLEGLHDDLNQVKSKPKYTPCEFDYKLSHKENAEKSWKSYISRDNSLMTDLFVGQLKSMLTCCTCNYTSVTFDPFWDLSLPIPRQSGSLCYSGRRSIACDDRDSDIRDCMLSFTKEEVLDGDERPTCDKCKAKRKSTKKFYIQRFPPILVLHLKRFSGFSFRSKLQSNVDFPMKLDLAEFSADQERRSAVYSLYAVSNHSGGTYGGHYTAYCKHPISNNWHCFNDSRVDSLSSSRVRGYQAYILFYERLETSPRESRNKSSL</sequence>
<dbReference type="SUPFAM" id="SSF54001">
    <property type="entry name" value="Cysteine proteinases"/>
    <property type="match status" value="1"/>
</dbReference>